<dbReference type="InterPro" id="IPR025986">
    <property type="entry name" value="RPAP3-like_C"/>
</dbReference>
<reference evidence="8" key="2">
    <citation type="submission" date="2019-06" db="EMBL/GenBank/DDBJ databases">
        <title>Genomics analysis of Aphanomyces spp. identifies a new class of oomycete effector associated with host adaptation.</title>
        <authorList>
            <person name="Gaulin E."/>
        </authorList>
    </citation>
    <scope>NUCLEOTIDE SEQUENCE</scope>
    <source>
        <strain evidence="8">CBS 578.67</strain>
    </source>
</reference>
<dbReference type="PANTHER" id="PTHR46423:SF1">
    <property type="entry name" value="RNA POLYMERASE II-ASSOCIATED PROTEIN 3"/>
    <property type="match status" value="1"/>
</dbReference>
<keyword evidence="1" id="KW-0677">Repeat</keyword>
<evidence type="ECO:0000313" key="10">
    <source>
        <dbReference type="Proteomes" id="UP000332933"/>
    </source>
</evidence>
<sequence length="432" mass="47726">MESLTIQHQIRENASYLQDYFSDLSAWEKSMAKKEQQLQSSKRPTAPVRKAVAMNVRGSQGTISTHHPINATMHTPETSTKLTKAPAQHVYDKGYKKWDTFDVDAALQEVDARPSPQPAPEAEDDDTPVQPRRKAVVVTKPAATRAPPPPPSMPRELLEKEDGNMHFKKGEYASAVACYSRSLSYQPRNAVVLSNRAMAHLKLQQFAKAESDCDLALRIDAAHVKSLVRRATARNALGKHHAALADLEAALEVEPSNKTIATQLAQTRDQLKHAIKRSPTVGIEVHTVAPISVAVEKSPTAATPKPAPAAIQAPHLPEKAPATAYEFLRVWKGLKARVDLRRQYLRRLRNLPKLFRDSVEADLLSELLEALWSAPLDAEFAIEFLHSLIQVPRFSVVAMFLSDDEKRRVTTLVDQAAGSHQAIAAAVRAAFT</sequence>
<dbReference type="SUPFAM" id="SSF48452">
    <property type="entry name" value="TPR-like"/>
    <property type="match status" value="1"/>
</dbReference>
<feature type="repeat" description="TPR" evidence="5">
    <location>
        <begin position="156"/>
        <end position="189"/>
    </location>
</feature>
<dbReference type="GO" id="GO:0101031">
    <property type="term" value="C:protein folding chaperone complex"/>
    <property type="evidence" value="ECO:0007669"/>
    <property type="project" value="TreeGrafter"/>
</dbReference>
<name>A0A485LQS8_9STRA</name>
<dbReference type="Gene3D" id="1.25.40.10">
    <property type="entry name" value="Tetratricopeptide repeat domain"/>
    <property type="match status" value="1"/>
</dbReference>
<evidence type="ECO:0000256" key="5">
    <source>
        <dbReference type="PROSITE-ProRule" id="PRU00339"/>
    </source>
</evidence>
<feature type="compositionally biased region" description="Polar residues" evidence="6">
    <location>
        <begin position="61"/>
        <end position="82"/>
    </location>
</feature>
<dbReference type="OrthoDB" id="2423701at2759"/>
<reference evidence="9 10" key="1">
    <citation type="submission" date="2019-03" db="EMBL/GenBank/DDBJ databases">
        <authorList>
            <person name="Gaulin E."/>
            <person name="Dumas B."/>
        </authorList>
    </citation>
    <scope>NUCLEOTIDE SEQUENCE [LARGE SCALE GENOMIC DNA]</scope>
    <source>
        <strain evidence="9">CBS 568.67</strain>
    </source>
</reference>
<evidence type="ECO:0000256" key="4">
    <source>
        <dbReference type="ARBA" id="ARBA00040133"/>
    </source>
</evidence>
<accession>A0A485LQS8</accession>
<feature type="region of interest" description="Disordered" evidence="6">
    <location>
        <begin position="61"/>
        <end position="84"/>
    </location>
</feature>
<dbReference type="SMART" id="SM00028">
    <property type="entry name" value="TPR"/>
    <property type="match status" value="3"/>
</dbReference>
<keyword evidence="10" id="KW-1185">Reference proteome</keyword>
<comment type="similarity">
    <text evidence="3">Belongs to the RPAP3 family.</text>
</comment>
<feature type="region of interest" description="Disordered" evidence="6">
    <location>
        <begin position="111"/>
        <end position="132"/>
    </location>
</feature>
<evidence type="ECO:0000259" key="7">
    <source>
        <dbReference type="Pfam" id="PF13877"/>
    </source>
</evidence>
<evidence type="ECO:0000256" key="1">
    <source>
        <dbReference type="ARBA" id="ARBA00022737"/>
    </source>
</evidence>
<feature type="domain" description="RNA-polymerase II-associated protein 3-like C-terminal" evidence="7">
    <location>
        <begin position="320"/>
        <end position="406"/>
    </location>
</feature>
<gene>
    <name evidence="9" type="primary">Aste57867_22806</name>
    <name evidence="8" type="ORF">As57867_022736</name>
    <name evidence="9" type="ORF">ASTE57867_22806</name>
</gene>
<dbReference type="Pfam" id="PF13181">
    <property type="entry name" value="TPR_8"/>
    <property type="match status" value="1"/>
</dbReference>
<evidence type="ECO:0000256" key="3">
    <source>
        <dbReference type="ARBA" id="ARBA00038275"/>
    </source>
</evidence>
<protein>
    <recommendedName>
        <fullName evidence="4">RNA polymerase II-associated protein 3</fullName>
    </recommendedName>
</protein>
<dbReference type="InterPro" id="IPR011990">
    <property type="entry name" value="TPR-like_helical_dom_sf"/>
</dbReference>
<dbReference type="Pfam" id="PF13414">
    <property type="entry name" value="TPR_11"/>
    <property type="match status" value="1"/>
</dbReference>
<dbReference type="EMBL" id="CAADRA010007230">
    <property type="protein sequence ID" value="VFT99457.1"/>
    <property type="molecule type" value="Genomic_DNA"/>
</dbReference>
<evidence type="ECO:0000313" key="9">
    <source>
        <dbReference type="EMBL" id="VFT99457.1"/>
    </source>
</evidence>
<dbReference type="InterPro" id="IPR051966">
    <property type="entry name" value="RPAP3"/>
</dbReference>
<evidence type="ECO:0000256" key="2">
    <source>
        <dbReference type="ARBA" id="ARBA00022803"/>
    </source>
</evidence>
<keyword evidence="2 5" id="KW-0802">TPR repeat</keyword>
<proteinExistence type="inferred from homology"/>
<dbReference type="InterPro" id="IPR019734">
    <property type="entry name" value="TPR_rpt"/>
</dbReference>
<dbReference type="AlphaFoldDB" id="A0A485LQS8"/>
<dbReference type="EMBL" id="VJMH01007204">
    <property type="protein sequence ID" value="KAF0685262.1"/>
    <property type="molecule type" value="Genomic_DNA"/>
</dbReference>
<organism evidence="9 10">
    <name type="scientific">Aphanomyces stellatus</name>
    <dbReference type="NCBI Taxonomy" id="120398"/>
    <lineage>
        <taxon>Eukaryota</taxon>
        <taxon>Sar</taxon>
        <taxon>Stramenopiles</taxon>
        <taxon>Oomycota</taxon>
        <taxon>Saprolegniomycetes</taxon>
        <taxon>Saprolegniales</taxon>
        <taxon>Verrucalvaceae</taxon>
        <taxon>Aphanomyces</taxon>
    </lineage>
</organism>
<dbReference type="PANTHER" id="PTHR46423">
    <property type="entry name" value="RNA POLYMERASE II-ASSOCIATED PROTEIN 3"/>
    <property type="match status" value="1"/>
</dbReference>
<dbReference type="PROSITE" id="PS50005">
    <property type="entry name" value="TPR"/>
    <property type="match status" value="1"/>
</dbReference>
<evidence type="ECO:0000256" key="6">
    <source>
        <dbReference type="SAM" id="MobiDB-lite"/>
    </source>
</evidence>
<dbReference type="Pfam" id="PF13877">
    <property type="entry name" value="RPAP3_C"/>
    <property type="match status" value="1"/>
</dbReference>
<dbReference type="Proteomes" id="UP000332933">
    <property type="component" value="Unassembled WGS sequence"/>
</dbReference>
<evidence type="ECO:0000313" key="8">
    <source>
        <dbReference type="EMBL" id="KAF0685262.1"/>
    </source>
</evidence>